<evidence type="ECO:0000313" key="13">
    <source>
        <dbReference type="Proteomes" id="UP000235786"/>
    </source>
</evidence>
<dbReference type="EMBL" id="KZ613945">
    <property type="protein sequence ID" value="PMD40589.1"/>
    <property type="molecule type" value="Genomic_DNA"/>
</dbReference>
<feature type="active site" description="Proton donor" evidence="7 10">
    <location>
        <position position="168"/>
    </location>
</feature>
<feature type="binding site" evidence="8">
    <location>
        <position position="348"/>
    </location>
    <ligand>
        <name>substrate</name>
    </ligand>
</feature>
<dbReference type="Pfam" id="PF01341">
    <property type="entry name" value="Glyco_hydro_6"/>
    <property type="match status" value="1"/>
</dbReference>
<keyword evidence="2 11" id="KW-0378">Hydrolase</keyword>
<evidence type="ECO:0000256" key="2">
    <source>
        <dbReference type="ARBA" id="ARBA00022801"/>
    </source>
</evidence>
<evidence type="ECO:0000256" key="4">
    <source>
        <dbReference type="ARBA" id="ARBA00023277"/>
    </source>
</evidence>
<evidence type="ECO:0000256" key="3">
    <source>
        <dbReference type="ARBA" id="ARBA00023001"/>
    </source>
</evidence>
<organism evidence="12 13">
    <name type="scientific">Hyaloscypha variabilis (strain UAMH 11265 / GT02V1 / F)</name>
    <name type="common">Meliniomyces variabilis</name>
    <dbReference type="NCBI Taxonomy" id="1149755"/>
    <lineage>
        <taxon>Eukaryota</taxon>
        <taxon>Fungi</taxon>
        <taxon>Dikarya</taxon>
        <taxon>Ascomycota</taxon>
        <taxon>Pezizomycotina</taxon>
        <taxon>Leotiomycetes</taxon>
        <taxon>Helotiales</taxon>
        <taxon>Hyaloscyphaceae</taxon>
        <taxon>Hyaloscypha</taxon>
        <taxon>Hyaloscypha variabilis</taxon>
    </lineage>
</organism>
<sequence length="396" mass="41651">MKYSFSLAAFAAFVAANPTPTLDKKDGTLSVAACASAVTIAPGSNPFASRTLHANSAYASEIAAAMANVTDATIQAQGAEVAKVGTFLWIDTIARVPLVTTMMQETPCTDIVGIVIYDLPGRDCAAKASNGELKTGELAKYKSDYIDPIVTAIKAAPNVAVALIIEPDSLPNLVTNANLTTCSSSASDYQNGVAYALKNLNLPNVAMYIDAGHGGWLGWDANLQPGADMLTKVYKAAGSPKQVFGVSTNVAGWNAFSASPGEFAGASDAKYNKCQDEKRYINAISPLIKKDGMPAHAIMDTGRNAVQGLRQAWGDWCNVNGAGFGVRPTSTTGDPLFDAFVWVKPGGESDGTSDPTADRYDSFCGKPDAFSPAPQAGQWNEAYFEMLLKNAVPQFT</sequence>
<feature type="binding site" evidence="8">
    <location>
        <position position="89"/>
    </location>
    <ligand>
        <name>substrate</name>
    </ligand>
</feature>
<evidence type="ECO:0000256" key="10">
    <source>
        <dbReference type="PROSITE-ProRule" id="PRU10057"/>
    </source>
</evidence>
<dbReference type="PROSITE" id="PS00656">
    <property type="entry name" value="GLYCOSYL_HYDROL_F6_2"/>
    <property type="match status" value="1"/>
</dbReference>
<dbReference type="GO" id="GO:0004553">
    <property type="term" value="F:hydrolase activity, hydrolyzing O-glycosyl compounds"/>
    <property type="evidence" value="ECO:0007669"/>
    <property type="project" value="InterPro"/>
</dbReference>
<feature type="signal peptide" evidence="11">
    <location>
        <begin position="1"/>
        <end position="16"/>
    </location>
</feature>
<protein>
    <recommendedName>
        <fullName evidence="11">Glucanase</fullName>
        <ecNumber evidence="11">3.2.1.-</ecNumber>
    </recommendedName>
</protein>
<evidence type="ECO:0000256" key="9">
    <source>
        <dbReference type="PROSITE-ProRule" id="PRU10056"/>
    </source>
</evidence>
<accession>A0A2J6RQ06</accession>
<feature type="binding site" evidence="8">
    <location>
        <position position="344"/>
    </location>
    <ligand>
        <name>substrate</name>
    </ligand>
</feature>
<evidence type="ECO:0000313" key="12">
    <source>
        <dbReference type="EMBL" id="PMD40589.1"/>
    </source>
</evidence>
<feature type="active site" description="Proton acceptor" evidence="7">
    <location>
        <position position="350"/>
    </location>
</feature>
<feature type="active site" evidence="9">
    <location>
        <position position="123"/>
    </location>
</feature>
<dbReference type="STRING" id="1149755.A0A2J6RQ06"/>
<dbReference type="PANTHER" id="PTHR34876:SF2">
    <property type="entry name" value="GLUCANASE"/>
    <property type="match status" value="1"/>
</dbReference>
<evidence type="ECO:0000256" key="11">
    <source>
        <dbReference type="RuleBase" id="RU361186"/>
    </source>
</evidence>
<keyword evidence="13" id="KW-1185">Reference proteome</keyword>
<dbReference type="AlphaFoldDB" id="A0A2J6RQ06"/>
<keyword evidence="4 11" id="KW-0119">Carbohydrate metabolism</keyword>
<dbReference type="PRINTS" id="PR00733">
    <property type="entry name" value="GLHYDRLASE6"/>
</dbReference>
<keyword evidence="3 11" id="KW-0136">Cellulose degradation</keyword>
<dbReference type="InterPro" id="IPR001524">
    <property type="entry name" value="Glyco_hydro_6_CS"/>
</dbReference>
<proteinExistence type="inferred from homology"/>
<dbReference type="GO" id="GO:0030245">
    <property type="term" value="P:cellulose catabolic process"/>
    <property type="evidence" value="ECO:0007669"/>
    <property type="project" value="UniProtKB-KW"/>
</dbReference>
<reference evidence="12 13" key="1">
    <citation type="submission" date="2016-04" db="EMBL/GenBank/DDBJ databases">
        <title>A degradative enzymes factory behind the ericoid mycorrhizal symbiosis.</title>
        <authorList>
            <consortium name="DOE Joint Genome Institute"/>
            <person name="Martino E."/>
            <person name="Morin E."/>
            <person name="Grelet G."/>
            <person name="Kuo A."/>
            <person name="Kohler A."/>
            <person name="Daghino S."/>
            <person name="Barry K."/>
            <person name="Choi C."/>
            <person name="Cichocki N."/>
            <person name="Clum A."/>
            <person name="Copeland A."/>
            <person name="Hainaut M."/>
            <person name="Haridas S."/>
            <person name="Labutti K."/>
            <person name="Lindquist E."/>
            <person name="Lipzen A."/>
            <person name="Khouja H.-R."/>
            <person name="Murat C."/>
            <person name="Ohm R."/>
            <person name="Olson A."/>
            <person name="Spatafora J."/>
            <person name="Veneault-Fourrey C."/>
            <person name="Henrissat B."/>
            <person name="Grigoriev I."/>
            <person name="Martin F."/>
            <person name="Perotto S."/>
        </authorList>
    </citation>
    <scope>NUCLEOTIDE SEQUENCE [LARGE SCALE GENOMIC DNA]</scope>
    <source>
        <strain evidence="12 13">F</strain>
    </source>
</reference>
<comment type="similarity">
    <text evidence="11">Belongs to the glycosyl hydrolase family 6.</text>
</comment>
<dbReference type="InterPro" id="IPR016288">
    <property type="entry name" value="Beta_cellobiohydrolase"/>
</dbReference>
<name>A0A2J6RQ06_HYAVF</name>
<dbReference type="FunFam" id="3.20.20.40:FF:000001">
    <property type="entry name" value="Glucanase"/>
    <property type="match status" value="1"/>
</dbReference>
<evidence type="ECO:0000256" key="1">
    <source>
        <dbReference type="ARBA" id="ARBA00022729"/>
    </source>
</evidence>
<feature type="binding site" evidence="8">
    <location>
        <position position="213"/>
    </location>
    <ligand>
        <name>substrate</name>
    </ligand>
</feature>
<dbReference type="PIRSF" id="PIRSF001100">
    <property type="entry name" value="Beta_cellobiohydrolase"/>
    <property type="match status" value="1"/>
</dbReference>
<dbReference type="OrthoDB" id="64893at2759"/>
<dbReference type="EC" id="3.2.1.-" evidence="11"/>
<dbReference type="SUPFAM" id="SSF51989">
    <property type="entry name" value="Glycosyl hydrolases family 6, cellulases"/>
    <property type="match status" value="1"/>
</dbReference>
<keyword evidence="6 11" id="KW-0624">Polysaccharide degradation</keyword>
<feature type="binding site" evidence="8">
    <location>
        <position position="216"/>
    </location>
    <ligand>
        <name>substrate</name>
    </ligand>
</feature>
<dbReference type="Gene3D" id="3.20.20.40">
    <property type="entry name" value="1, 4-beta cellobiohydrolase"/>
    <property type="match status" value="1"/>
</dbReference>
<dbReference type="PANTHER" id="PTHR34876">
    <property type="match status" value="1"/>
</dbReference>
<feature type="binding site" evidence="8">
    <location>
        <position position="91"/>
    </location>
    <ligand>
        <name>substrate</name>
    </ligand>
</feature>
<evidence type="ECO:0000256" key="8">
    <source>
        <dbReference type="PIRSR" id="PIRSR001100-2"/>
    </source>
</evidence>
<evidence type="ECO:0000256" key="7">
    <source>
        <dbReference type="PIRSR" id="PIRSR001100-1"/>
    </source>
</evidence>
<dbReference type="PROSITE" id="PS00655">
    <property type="entry name" value="GLYCOSYL_HYDROL_F6_1"/>
    <property type="match status" value="1"/>
</dbReference>
<feature type="binding site" evidence="8">
    <location>
        <position position="316"/>
    </location>
    <ligand>
        <name>substrate</name>
    </ligand>
</feature>
<evidence type="ECO:0000256" key="6">
    <source>
        <dbReference type="ARBA" id="ARBA00023326"/>
    </source>
</evidence>
<evidence type="ECO:0000256" key="5">
    <source>
        <dbReference type="ARBA" id="ARBA00023295"/>
    </source>
</evidence>
<keyword evidence="1 11" id="KW-0732">Signal</keyword>
<dbReference type="Proteomes" id="UP000235786">
    <property type="component" value="Unassembled WGS sequence"/>
</dbReference>
<keyword evidence="5 11" id="KW-0326">Glycosidase</keyword>
<feature type="chain" id="PRO_5014206814" description="Glucanase" evidence="11">
    <location>
        <begin position="17"/>
        <end position="396"/>
    </location>
</feature>
<gene>
    <name evidence="12" type="ORF">L207DRAFT_554306</name>
</gene>
<dbReference type="InterPro" id="IPR036434">
    <property type="entry name" value="Beta_cellobiohydrolase_sf"/>
</dbReference>